<evidence type="ECO:0000313" key="3">
    <source>
        <dbReference type="Proteomes" id="UP000198397"/>
    </source>
</evidence>
<keyword evidence="1" id="KW-0812">Transmembrane</keyword>
<sequence>MTTTIGIPILLGLLLLPVYTVLAGFLFGEPRDFRTAGIGLGVMAAMAVFMIGSTAMMGIVFGMITPF</sequence>
<dbReference type="OrthoDB" id="346254at2157"/>
<keyword evidence="1" id="KW-1133">Transmembrane helix</keyword>
<proteinExistence type="predicted"/>
<gene>
    <name evidence="2" type="ORF">SAMN06264855_1086</name>
</gene>
<dbReference type="AlphaFoldDB" id="A0A238WHE3"/>
<accession>A0A238WHE3</accession>
<feature type="transmembrane region" description="Helical" evidence="1">
    <location>
        <begin position="40"/>
        <end position="64"/>
    </location>
</feature>
<evidence type="ECO:0000313" key="2">
    <source>
        <dbReference type="EMBL" id="SNR45985.1"/>
    </source>
</evidence>
<dbReference type="EMBL" id="FZNQ01000008">
    <property type="protein sequence ID" value="SNR45985.1"/>
    <property type="molecule type" value="Genomic_DNA"/>
</dbReference>
<keyword evidence="1" id="KW-0472">Membrane</keyword>
<keyword evidence="3" id="KW-1185">Reference proteome</keyword>
<reference evidence="2 3" key="1">
    <citation type="submission" date="2017-06" db="EMBL/GenBank/DDBJ databases">
        <authorList>
            <person name="Kim H.J."/>
            <person name="Triplett B.A."/>
        </authorList>
    </citation>
    <scope>NUCLEOTIDE SEQUENCE [LARGE SCALE GENOMIC DNA]</scope>
    <source>
        <strain evidence="2 3">DSM 8800</strain>
    </source>
</reference>
<protein>
    <submittedName>
        <fullName evidence="2">Uncharacterized protein</fullName>
    </submittedName>
</protein>
<feature type="transmembrane region" description="Helical" evidence="1">
    <location>
        <begin position="6"/>
        <end position="28"/>
    </location>
</feature>
<evidence type="ECO:0000256" key="1">
    <source>
        <dbReference type="SAM" id="Phobius"/>
    </source>
</evidence>
<dbReference type="RefSeq" id="WP_089384694.1">
    <property type="nucleotide sequence ID" value="NZ_FZNQ01000008.1"/>
</dbReference>
<organism evidence="2 3">
    <name type="scientific">Halorubrum vacuolatum</name>
    <name type="common">Natronobacterium vacuolatum</name>
    <dbReference type="NCBI Taxonomy" id="63740"/>
    <lineage>
        <taxon>Archaea</taxon>
        <taxon>Methanobacteriati</taxon>
        <taxon>Methanobacteriota</taxon>
        <taxon>Stenosarchaea group</taxon>
        <taxon>Halobacteria</taxon>
        <taxon>Halobacteriales</taxon>
        <taxon>Haloferacaceae</taxon>
        <taxon>Halorubrum</taxon>
    </lineage>
</organism>
<name>A0A238WHE3_HALVU</name>
<dbReference type="Proteomes" id="UP000198397">
    <property type="component" value="Unassembled WGS sequence"/>
</dbReference>